<sequence>MEKKNIIRLIIQIVIGLIIAVGVMTSQGAFAEGVSAADRILAIGNGFSVIALLYISFGLLVWISTTGVLDIFSFALQKGAHFLIPFSTREANGKFYEFKVEKAKKRKQKGKGQYMTLLVGLGFLIIAIALTVAWYEQ</sequence>
<evidence type="ECO:0000259" key="2">
    <source>
        <dbReference type="Pfam" id="PF13038"/>
    </source>
</evidence>
<keyword evidence="4" id="KW-1185">Reference proteome</keyword>
<dbReference type="AlphaFoldDB" id="A0AAE3JBW0"/>
<comment type="caution">
    <text evidence="3">The sequence shown here is derived from an EMBL/GenBank/DDBJ whole genome shotgun (WGS) entry which is preliminary data.</text>
</comment>
<organism evidence="3 4">
    <name type="scientific">Anthropogastromicrobium aceti</name>
    <dbReference type="NCBI Taxonomy" id="2981768"/>
    <lineage>
        <taxon>Bacteria</taxon>
        <taxon>Bacillati</taxon>
        <taxon>Bacillota</taxon>
        <taxon>Clostridia</taxon>
        <taxon>Lachnospirales</taxon>
        <taxon>Lachnospiraceae</taxon>
        <taxon>Anthropogastromicrobium</taxon>
    </lineage>
</organism>
<protein>
    <submittedName>
        <fullName evidence="3">DUF3899 domain-containing protein</fullName>
    </submittedName>
</protein>
<gene>
    <name evidence="3" type="ORF">LKD48_09395</name>
</gene>
<feature type="domain" description="DUF3899" evidence="2">
    <location>
        <begin position="45"/>
        <end position="131"/>
    </location>
</feature>
<reference evidence="3 4" key="1">
    <citation type="submission" date="2021-10" db="EMBL/GenBank/DDBJ databases">
        <title>Anaerobic single-cell dispensing facilitates the cultivation of human gut bacteria.</title>
        <authorList>
            <person name="Afrizal A."/>
        </authorList>
    </citation>
    <scope>NUCLEOTIDE SEQUENCE [LARGE SCALE GENOMIC DNA]</scope>
    <source>
        <strain evidence="3 4">CLA-AA-H224</strain>
    </source>
</reference>
<feature type="transmembrane region" description="Helical" evidence="1">
    <location>
        <begin position="47"/>
        <end position="72"/>
    </location>
</feature>
<proteinExistence type="predicted"/>
<dbReference type="Proteomes" id="UP001198200">
    <property type="component" value="Unassembled WGS sequence"/>
</dbReference>
<evidence type="ECO:0000313" key="4">
    <source>
        <dbReference type="Proteomes" id="UP001198200"/>
    </source>
</evidence>
<dbReference type="EMBL" id="JAJEQN010000022">
    <property type="protein sequence ID" value="MCC2221845.1"/>
    <property type="molecule type" value="Genomic_DNA"/>
</dbReference>
<keyword evidence="1" id="KW-1133">Transmembrane helix</keyword>
<keyword evidence="1" id="KW-0812">Transmembrane</keyword>
<evidence type="ECO:0000313" key="3">
    <source>
        <dbReference type="EMBL" id="MCC2221845.1"/>
    </source>
</evidence>
<accession>A0AAE3JBW0</accession>
<dbReference type="InterPro" id="IPR025007">
    <property type="entry name" value="DUF3899"/>
</dbReference>
<name>A0AAE3JBW0_9FIRM</name>
<evidence type="ECO:0000256" key="1">
    <source>
        <dbReference type="SAM" id="Phobius"/>
    </source>
</evidence>
<keyword evidence="1" id="KW-0472">Membrane</keyword>
<feature type="transmembrane region" description="Helical" evidence="1">
    <location>
        <begin position="114"/>
        <end position="135"/>
    </location>
</feature>
<dbReference type="RefSeq" id="WP_066561082.1">
    <property type="nucleotide sequence ID" value="NZ_JAJEQN010000022.1"/>
</dbReference>
<dbReference type="Pfam" id="PF13038">
    <property type="entry name" value="DUF3899"/>
    <property type="match status" value="1"/>
</dbReference>